<sequence length="30" mass="3620">MTSNINKFKRSCKEFVRQRPFELKGTTMEL</sequence>
<gene>
    <name evidence="2" type="primary">6047894</name>
    <name evidence="1" type="ORF">CpipJ_CPIJ014638</name>
</gene>
<evidence type="ECO:0000313" key="1">
    <source>
        <dbReference type="EMBL" id="EDS40850.1"/>
    </source>
</evidence>
<evidence type="ECO:0000313" key="2">
    <source>
        <dbReference type="EnsemblMetazoa" id="CPIJ014638-PA"/>
    </source>
</evidence>
<dbReference type="InParanoid" id="B0X5G5"/>
<dbReference type="EMBL" id="DS232378">
    <property type="protein sequence ID" value="EDS40850.1"/>
    <property type="molecule type" value="Genomic_DNA"/>
</dbReference>
<proteinExistence type="predicted"/>
<dbReference type="VEuPathDB" id="VectorBase:CPIJ014638"/>
<keyword evidence="3" id="KW-1185">Reference proteome</keyword>
<evidence type="ECO:0000313" key="3">
    <source>
        <dbReference type="Proteomes" id="UP000002320"/>
    </source>
</evidence>
<accession>B0X5G5</accession>
<protein>
    <submittedName>
        <fullName evidence="1 2">Uncharacterized protein</fullName>
    </submittedName>
</protein>
<dbReference type="Proteomes" id="UP000002320">
    <property type="component" value="Unassembled WGS sequence"/>
</dbReference>
<dbReference type="KEGG" id="cqu:CpipJ_CPIJ014638"/>
<dbReference type="HOGENOM" id="CLU_3406712_0_0_1"/>
<name>B0X5G5_CULQU</name>
<reference evidence="2" key="2">
    <citation type="submission" date="2020-05" db="UniProtKB">
        <authorList>
            <consortium name="EnsemblMetazoa"/>
        </authorList>
    </citation>
    <scope>IDENTIFICATION</scope>
    <source>
        <strain evidence="2">JHB</strain>
    </source>
</reference>
<organism>
    <name type="scientific">Culex quinquefasciatus</name>
    <name type="common">Southern house mosquito</name>
    <name type="synonym">Culex pungens</name>
    <dbReference type="NCBI Taxonomy" id="7176"/>
    <lineage>
        <taxon>Eukaryota</taxon>
        <taxon>Metazoa</taxon>
        <taxon>Ecdysozoa</taxon>
        <taxon>Arthropoda</taxon>
        <taxon>Hexapoda</taxon>
        <taxon>Insecta</taxon>
        <taxon>Pterygota</taxon>
        <taxon>Neoptera</taxon>
        <taxon>Endopterygota</taxon>
        <taxon>Diptera</taxon>
        <taxon>Nematocera</taxon>
        <taxon>Culicoidea</taxon>
        <taxon>Culicidae</taxon>
        <taxon>Culicinae</taxon>
        <taxon>Culicini</taxon>
        <taxon>Culex</taxon>
        <taxon>Culex</taxon>
    </lineage>
</organism>
<dbReference type="AlphaFoldDB" id="B0X5G5"/>
<dbReference type="EnsemblMetazoa" id="CPIJ014638-RA">
    <property type="protein sequence ID" value="CPIJ014638-PA"/>
    <property type="gene ID" value="CPIJ014638"/>
</dbReference>
<reference evidence="1" key="1">
    <citation type="submission" date="2007-03" db="EMBL/GenBank/DDBJ databases">
        <title>Annotation of Culex pipiens quinquefasciatus.</title>
        <authorList>
            <consortium name="The Broad Institute Genome Sequencing Platform"/>
            <person name="Atkinson P.W."/>
            <person name="Hemingway J."/>
            <person name="Christensen B.M."/>
            <person name="Higgs S."/>
            <person name="Kodira C."/>
            <person name="Hannick L."/>
            <person name="Megy K."/>
            <person name="O'Leary S."/>
            <person name="Pearson M."/>
            <person name="Haas B.J."/>
            <person name="Mauceli E."/>
            <person name="Wortman J.R."/>
            <person name="Lee N.H."/>
            <person name="Guigo R."/>
            <person name="Stanke M."/>
            <person name="Alvarado L."/>
            <person name="Amedeo P."/>
            <person name="Antoine C.H."/>
            <person name="Arensburger P."/>
            <person name="Bidwell S.L."/>
            <person name="Crawford M."/>
            <person name="Camaro F."/>
            <person name="Devon K."/>
            <person name="Engels R."/>
            <person name="Hammond M."/>
            <person name="Howarth C."/>
            <person name="Koehrsen M."/>
            <person name="Lawson D."/>
            <person name="Montgomery P."/>
            <person name="Nene V."/>
            <person name="Nusbaum C."/>
            <person name="Puiu D."/>
            <person name="Romero-Severson J."/>
            <person name="Severson D.W."/>
            <person name="Shumway M."/>
            <person name="Sisk P."/>
            <person name="Stolte C."/>
            <person name="Zeng Q."/>
            <person name="Eisenstadt E."/>
            <person name="Fraser-Liggett C."/>
            <person name="Strausberg R."/>
            <person name="Galagan J."/>
            <person name="Birren B."/>
            <person name="Collins F.H."/>
        </authorList>
    </citation>
    <scope>NUCLEOTIDE SEQUENCE [LARGE SCALE GENOMIC DNA]</scope>
    <source>
        <strain evidence="1">JHB</strain>
    </source>
</reference>